<evidence type="ECO:0000256" key="3">
    <source>
        <dbReference type="ARBA" id="ARBA00023157"/>
    </source>
</evidence>
<name>A0A6A7K5I7_9FIRM</name>
<sequence length="288" mass="32001">MDYMISATIEGQPIRLFAADTTEMIRESQKIHGTSPTASAALGRTMTAVAMMTMMLKSEKDKITAQIKGDGIAENILVVGNVKGELKADIYNPDIYIPLKENGKLDVSSAIGKGTLTIIKDLGLKHPYIGTVEIVSGEIAEDFTYYFMASEQVPSVVALGVLVNPDGSIEKAGGFIIQLLPGYSENLIEHIEKRITEVSSITILLEEGKSLEEILLLLFDGYNVSFAEEKLVKYYCDCNKDRFERGLISLGSEEIKMIIEEQEKAEIKCHFCGKEYMFYKEDLEELLK</sequence>
<keyword evidence="8" id="KW-1185">Reference proteome</keyword>
<keyword evidence="3 6" id="KW-1015">Disulfide bond</keyword>
<accession>A0A6A7K5I7</accession>
<dbReference type="GO" id="GO:0044183">
    <property type="term" value="F:protein folding chaperone"/>
    <property type="evidence" value="ECO:0007669"/>
    <property type="project" value="TreeGrafter"/>
</dbReference>
<dbReference type="HAMAP" id="MF_00117">
    <property type="entry name" value="HslO"/>
    <property type="match status" value="1"/>
</dbReference>
<dbReference type="Gene3D" id="3.90.1280.10">
    <property type="entry name" value="HSP33 redox switch-like"/>
    <property type="match status" value="1"/>
</dbReference>
<comment type="PTM">
    <text evidence="6">Under oxidizing conditions two disulfide bonds are formed involving the reactive cysteines. Under reducing conditions zinc is bound to the reactive cysteines and the protein is inactive.</text>
</comment>
<dbReference type="Pfam" id="PF01430">
    <property type="entry name" value="HSP33"/>
    <property type="match status" value="1"/>
</dbReference>
<dbReference type="InterPro" id="IPR016153">
    <property type="entry name" value="Heat_shock_Hsp33_N"/>
</dbReference>
<dbReference type="PIRSF" id="PIRSF005261">
    <property type="entry name" value="Heat_shock_Hsp33"/>
    <property type="match status" value="1"/>
</dbReference>
<dbReference type="RefSeq" id="WP_152801437.1">
    <property type="nucleotide sequence ID" value="NZ_WHNX01000003.1"/>
</dbReference>
<comment type="caution">
    <text evidence="7">The sequence shown here is derived from an EMBL/GenBank/DDBJ whole genome shotgun (WGS) entry which is preliminary data.</text>
</comment>
<dbReference type="NCBIfam" id="NF001033">
    <property type="entry name" value="PRK00114.1"/>
    <property type="match status" value="1"/>
</dbReference>
<dbReference type="InterPro" id="IPR000397">
    <property type="entry name" value="Heat_shock_Hsp33"/>
</dbReference>
<dbReference type="GO" id="GO:0042026">
    <property type="term" value="P:protein refolding"/>
    <property type="evidence" value="ECO:0007669"/>
    <property type="project" value="TreeGrafter"/>
</dbReference>
<evidence type="ECO:0000256" key="2">
    <source>
        <dbReference type="ARBA" id="ARBA00022833"/>
    </source>
</evidence>
<protein>
    <recommendedName>
        <fullName evidence="6">33 kDa chaperonin</fullName>
    </recommendedName>
    <alternativeName>
        <fullName evidence="6">Heat shock protein 33 homolog</fullName>
        <shortName evidence="6">HSP33</shortName>
    </alternativeName>
</protein>
<evidence type="ECO:0000313" key="8">
    <source>
        <dbReference type="Proteomes" id="UP000440004"/>
    </source>
</evidence>
<reference evidence="7 8" key="1">
    <citation type="submission" date="2019-10" db="EMBL/GenBank/DDBJ databases">
        <title>Alkalibaculum tamaniensis sp.nov., a new alkaliphilic acetogen, isolated on methoxylated aromatics from a mud volcano.</title>
        <authorList>
            <person name="Khomyakova M.A."/>
            <person name="Merkel A.Y."/>
            <person name="Bonch-Osmolovskaya E.A."/>
            <person name="Slobodkin A.I."/>
        </authorList>
    </citation>
    <scope>NUCLEOTIDE SEQUENCE [LARGE SCALE GENOMIC DNA]</scope>
    <source>
        <strain evidence="7 8">M08DMB</strain>
    </source>
</reference>
<keyword evidence="5 6" id="KW-0676">Redox-active center</keyword>
<dbReference type="CDD" id="cd00498">
    <property type="entry name" value="Hsp33"/>
    <property type="match status" value="1"/>
</dbReference>
<evidence type="ECO:0000256" key="1">
    <source>
        <dbReference type="ARBA" id="ARBA00022490"/>
    </source>
</evidence>
<dbReference type="Proteomes" id="UP000440004">
    <property type="component" value="Unassembled WGS sequence"/>
</dbReference>
<dbReference type="PANTHER" id="PTHR30111:SF1">
    <property type="entry name" value="33 KDA CHAPERONIN"/>
    <property type="match status" value="1"/>
</dbReference>
<evidence type="ECO:0000256" key="6">
    <source>
        <dbReference type="HAMAP-Rule" id="MF_00117"/>
    </source>
</evidence>
<dbReference type="InterPro" id="IPR016154">
    <property type="entry name" value="Heat_shock_Hsp33_C"/>
</dbReference>
<feature type="disulfide bond" description="Redox-active" evidence="6">
    <location>
        <begin position="269"/>
        <end position="272"/>
    </location>
</feature>
<comment type="function">
    <text evidence="6">Redox regulated molecular chaperone. Protects both thermally unfolding and oxidatively damaged proteins from irreversible aggregation. Plays an important role in the bacterial defense system toward oxidative stress.</text>
</comment>
<gene>
    <name evidence="6" type="primary">hslO</name>
    <name evidence="7" type="ORF">GC105_02710</name>
</gene>
<evidence type="ECO:0000313" key="7">
    <source>
        <dbReference type="EMBL" id="MPW24706.1"/>
    </source>
</evidence>
<keyword evidence="2 6" id="KW-0862">Zinc</keyword>
<dbReference type="SUPFAM" id="SSF118352">
    <property type="entry name" value="HSP33 redox switch-like"/>
    <property type="match status" value="1"/>
</dbReference>
<dbReference type="Gene3D" id="3.55.30.10">
    <property type="entry name" value="Hsp33 domain"/>
    <property type="match status" value="1"/>
</dbReference>
<dbReference type="AlphaFoldDB" id="A0A6A7K5I7"/>
<keyword evidence="4 6" id="KW-0143">Chaperone</keyword>
<comment type="similarity">
    <text evidence="6">Belongs to the HSP33 family.</text>
</comment>
<keyword evidence="1 6" id="KW-0963">Cytoplasm</keyword>
<dbReference type="GO" id="GO:0051082">
    <property type="term" value="F:unfolded protein binding"/>
    <property type="evidence" value="ECO:0007669"/>
    <property type="project" value="UniProtKB-UniRule"/>
</dbReference>
<dbReference type="GO" id="GO:0005737">
    <property type="term" value="C:cytoplasm"/>
    <property type="evidence" value="ECO:0007669"/>
    <property type="project" value="UniProtKB-SubCell"/>
</dbReference>
<organism evidence="7 8">
    <name type="scientific">Alkalibaculum sporogenes</name>
    <dbReference type="NCBI Taxonomy" id="2655001"/>
    <lineage>
        <taxon>Bacteria</taxon>
        <taxon>Bacillati</taxon>
        <taxon>Bacillota</taxon>
        <taxon>Clostridia</taxon>
        <taxon>Eubacteriales</taxon>
        <taxon>Eubacteriaceae</taxon>
        <taxon>Alkalibaculum</taxon>
    </lineage>
</organism>
<dbReference type="PANTHER" id="PTHR30111">
    <property type="entry name" value="33 KDA CHAPERONIN"/>
    <property type="match status" value="1"/>
</dbReference>
<evidence type="ECO:0000256" key="5">
    <source>
        <dbReference type="ARBA" id="ARBA00023284"/>
    </source>
</evidence>
<comment type="subcellular location">
    <subcellularLocation>
        <location evidence="6">Cytoplasm</location>
    </subcellularLocation>
</comment>
<proteinExistence type="inferred from homology"/>
<evidence type="ECO:0000256" key="4">
    <source>
        <dbReference type="ARBA" id="ARBA00023186"/>
    </source>
</evidence>
<dbReference type="SUPFAM" id="SSF64397">
    <property type="entry name" value="Hsp33 domain"/>
    <property type="match status" value="1"/>
</dbReference>
<feature type="disulfide bond" description="Redox-active" evidence="6">
    <location>
        <begin position="236"/>
        <end position="238"/>
    </location>
</feature>
<dbReference type="EMBL" id="WHNX01000003">
    <property type="protein sequence ID" value="MPW24706.1"/>
    <property type="molecule type" value="Genomic_DNA"/>
</dbReference>